<proteinExistence type="predicted"/>
<dbReference type="RefSeq" id="WP_264602777.1">
    <property type="nucleotide sequence ID" value="NZ_JAOQNS010000011.1"/>
</dbReference>
<reference evidence="4" key="1">
    <citation type="submission" date="2023-07" db="EMBL/GenBank/DDBJ databases">
        <title>Genome sequencing of Purple Non-Sulfur Bacteria from various extreme environments.</title>
        <authorList>
            <person name="Mayer M."/>
        </authorList>
    </citation>
    <scope>NUCLEOTIDE SEQUENCE [LARGE SCALE GENOMIC DNA]</scope>
    <source>
        <strain evidence="4">DSM 17935</strain>
    </source>
</reference>
<gene>
    <name evidence="3" type="ORF">M2319_003540</name>
</gene>
<evidence type="ECO:0000256" key="1">
    <source>
        <dbReference type="SAM" id="MobiDB-lite"/>
    </source>
</evidence>
<keyword evidence="4" id="KW-1185">Reference proteome</keyword>
<evidence type="ECO:0000313" key="3">
    <source>
        <dbReference type="EMBL" id="MCW2309189.1"/>
    </source>
</evidence>
<feature type="signal peptide" evidence="2">
    <location>
        <begin position="1"/>
        <end position="25"/>
    </location>
</feature>
<keyword evidence="2" id="KW-0732">Signal</keyword>
<sequence length="685" mass="74593">MTRTIRRLSMGLVSAAAVAWPIAAAADPIGIVEDFFSEARIAGATTADHGPIDYDPGTGILTIPDIVIALPVSLPFGQGDAAFDIRVEAPSVEIRNLREVDDGFRMDGFRYADNTRMSFRFGVGDKLARATSTVTGADTTDIFWPYMPSVQVDSNRPVSSYFPYLRWFSRFEYGRSVVTKLTIEQQQPNMSPQVTTYEDIESSGMKDGRIAFARIGGMASVTTMPRPASAQPHDTPGFDTEPPQKMRIETGPVIYRGQDIGALIGMLDPENYLFGETDPDLKTIAEETTIADTVVTVGDDVSFRISRQAFYGVKMRQPAVSPFAFFDRIVRGDQPSEQDAAAFGFAVLGSIGIDRMSIDDISIDAKGEASVGVERIALRGLTPDGLEEFAVERVAMKGGDQGEMSLKRAYLEGLVFPGADAILHLVSIADQGDPPARAVLDVIPMLASAGIDEFSFKAPNGISVSLERYKSEMRDHIAPIPTDWHERIVNLVLPIAAFRDDPETQELLRSMGLSQVRSNSDLRLRWDEATKDLIVGPMIFDTDGIAKVRLEATIGGVPRFIFEDPEKAQAALATLSVKSIRFELENERLVQTAIARLAEEEGLSPLGARDYVIAQLAQALVLVEDQAFTEEVLAAATDFLNDPRKLTIVAKPVRPVPATQILGMVAMMAPSQLIKLLGIGISANN</sequence>
<name>A0ABT3HFM2_9HYPH</name>
<dbReference type="EMBL" id="JAOQNS010000011">
    <property type="protein sequence ID" value="MCW2309189.1"/>
    <property type="molecule type" value="Genomic_DNA"/>
</dbReference>
<organism evidence="3 4">
    <name type="scientific">Rhodobium gokarnense</name>
    <dbReference type="NCBI Taxonomy" id="364296"/>
    <lineage>
        <taxon>Bacteria</taxon>
        <taxon>Pseudomonadati</taxon>
        <taxon>Pseudomonadota</taxon>
        <taxon>Alphaproteobacteria</taxon>
        <taxon>Hyphomicrobiales</taxon>
        <taxon>Rhodobiaceae</taxon>
        <taxon>Rhodobium</taxon>
    </lineage>
</organism>
<feature type="region of interest" description="Disordered" evidence="1">
    <location>
        <begin position="225"/>
        <end position="245"/>
    </location>
</feature>
<dbReference type="Proteomes" id="UP001209755">
    <property type="component" value="Unassembled WGS sequence"/>
</dbReference>
<comment type="caution">
    <text evidence="3">The sequence shown here is derived from an EMBL/GenBank/DDBJ whole genome shotgun (WGS) entry which is preliminary data.</text>
</comment>
<feature type="chain" id="PRO_5045642539" evidence="2">
    <location>
        <begin position="26"/>
        <end position="685"/>
    </location>
</feature>
<protein>
    <submittedName>
        <fullName evidence="3">Uncharacterized protein</fullName>
    </submittedName>
</protein>
<accession>A0ABT3HFM2</accession>
<evidence type="ECO:0000313" key="4">
    <source>
        <dbReference type="Proteomes" id="UP001209755"/>
    </source>
</evidence>
<evidence type="ECO:0000256" key="2">
    <source>
        <dbReference type="SAM" id="SignalP"/>
    </source>
</evidence>